<gene>
    <name evidence="2" type="ORF">ACHAWO_005881</name>
</gene>
<evidence type="ECO:0000256" key="1">
    <source>
        <dbReference type="SAM" id="MobiDB-lite"/>
    </source>
</evidence>
<sequence>MTSKLPASKQMQTSIRDYVPSHKANGSGENILPAGDPCCTRTDNDGLFRVGSNNINGTQLGKNVLEISGDIDTTDELGIDAMGLQETKMPWTASNRRLYNQQCKLKWPQGATTAFSSAPREYTDSNYQSGGTLLLIHGRYKGRHTDSGSDPWGRFCWMTLRGGRDEGIILINAYRCCHTKSDNPGPFTAYAQQRTGLRSMGLKDPDPRQQILSDLLDLIDEKRSHGYRPILMWDANEDWVKQSHKEQGNRLKRFMSQANLTDPFFNKFQYAPRTFIDSNNRLDYIMVDPALEGAIKNIGYLGSLEGNFSDHVMAYVDFDEKKLFNGLINRPTEISSREFLLEQDDKKLKFTTAARTQFETHKIAERVFALAAAFVETGCTPENLSMYNKLDEQIIEITIAAAKRSGRKNFGYMRSEDLTTAGQTLLMYKCLLSCKLRRQPPTPGCHQSAQRLNIDISDHDSWTYKQLRQLVYKARKELWAVQKDCEERRIQWIDRLAEDRAKAAGDVDWTEKLAKMKKKVEEFQVNRKLSAVLKGTHRQLDRIQIPTGDWYYSDKSNEIYHYDMGVWEAYPRKEPRPYEYFRHHTLKVVPDDATPISVTIHDDCIVIDEFLPTTQPMWRDITSTKDIEDHLLWRNKRHLQQTAIEGGTSATEVLKRVRAEHGLSSFNDNILEGKPMTEMDTPPEVIDWFWAIARPDKSITPVTGVITKEAYQDMFKAATEKTSSGGRVHYTLWKALAEQDDFAEFLCVMMSLPFIYGFANNRWTNEIDVMLEKKAGIRKIHLLRIIGLLEADFNTALKYFFAKRMMDNAEQLGLSDEQWGSRNNRSSIDAAMLKLLMFETARVKKATLAGSYYDLVANYDRIYKSISNLMAQRAMVDKNILKARALVIERMRRRVKTALGTSKRSYGQERNEPEVGGEVQGKGDVPSLWCVQSDTLLKAHERRAYGMDLQNPNGTRRIKRCNTQFVDDCDGWASADFNSEDPISETMSRLQHDAQRWNNINNIPGQTIAFHKCKWQILAWQVIQGDLTIVSSTDELLVLKDNKGGRAIIEFLPPDQPNKGLGYLLCPKGNQTHQYDATYHAIQELCDRVAGAQLSERETKQALYQRLFPKLDYALHASYFNASQANNIDKVIRGTFLPRMRLNRKTPSAVVHGPRKYGGLEIPDCYTRQTQHHIKYMLKQLRWEKTVGGDILTTLDNIQLASGFVSPILETTGPAIDYINQGWILDLRERLKTINASMWVEDAWQPKLQRDGDFSLMERFLSIKTTETERKHLRMVLHFLKVVTMADLADPTGRFISGERLTGDWQAESTLEWPKQPQPPKKAFATFRKVLRATSCQDVSPWQHVSRDMKLDTQLGRWHDVERNVIYTCYRNRDALFYRDIETDTLSCFQLSGNSGLFRFTGLVDDIPHDAHPIDCHFVDGDKIWTARKYRPPKQISVDPAPQPGKVLHSNIRAEALTIKGASDGSLFRDEKVMSAGWLIAEDTEHMTAAVFVVSNINSLSSYRAELEGTFRLLKHIEYLGMTPEEVTHWCDNEAAVLATNKTEPACPSELIGADADIILAIMHHKRKTGIKSTCHHVHAHQDEKKRKTKEEQLEEKKQSRAERRRRIREVDVGDGTHAPSPPPSPHSDSSITDKPHKSRLSLPHRELGRKDLSDEAMMNIACDEYAEEAAKEHIKTPQAPFSSLQPPYEGSKAMLKIGNVWITSNHDRSIHFASRAPSIKKYCKGRHKWSSSTMNMVDWDIIDRARRNQKWSAFSRSMKIMHGWLPLMHNLGKRTGIAQCPGCECPDETYNHMFNCGNALMKKALSESFETMRKVAWATGVPDQAMDAFMSCITNGIHNRPAPPPQYPKELEKAVENQNKIGTGKLLQGFMAKTWLEAMQATGSKKPKTAYSSLHGLIWKTLFQRLWDTRNYILHHTPNRYNLAENDNLAGKLHWYRENRHHVLRAEDRHLAEHDSEAIERMGRLTKRKWIQQLDKLRNIYSKEGHLRDRGQVAITEHFSITNSERPRRQKRAQRTITKRKTRQLTLNVTKTVRKNKSKRQPPPPDSPPRATTG</sequence>
<feature type="region of interest" description="Disordered" evidence="1">
    <location>
        <begin position="2004"/>
        <end position="2055"/>
    </location>
</feature>
<keyword evidence="3" id="KW-1185">Reference proteome</keyword>
<name>A0ABD3NSC7_9STRA</name>
<feature type="region of interest" description="Disordered" evidence="1">
    <location>
        <begin position="1571"/>
        <end position="1652"/>
    </location>
</feature>
<feature type="compositionally biased region" description="Basic and acidic residues" evidence="1">
    <location>
        <begin position="1580"/>
        <end position="1602"/>
    </location>
</feature>
<dbReference type="SUPFAM" id="SSF56219">
    <property type="entry name" value="DNase I-like"/>
    <property type="match status" value="1"/>
</dbReference>
<organism evidence="2 3">
    <name type="scientific">Cyclotella atomus</name>
    <dbReference type="NCBI Taxonomy" id="382360"/>
    <lineage>
        <taxon>Eukaryota</taxon>
        <taxon>Sar</taxon>
        <taxon>Stramenopiles</taxon>
        <taxon>Ochrophyta</taxon>
        <taxon>Bacillariophyta</taxon>
        <taxon>Coscinodiscophyceae</taxon>
        <taxon>Thalassiosirophycidae</taxon>
        <taxon>Stephanodiscales</taxon>
        <taxon>Stephanodiscaceae</taxon>
        <taxon>Cyclotella</taxon>
    </lineage>
</organism>
<dbReference type="Proteomes" id="UP001530400">
    <property type="component" value="Unassembled WGS sequence"/>
</dbReference>
<evidence type="ECO:0000313" key="3">
    <source>
        <dbReference type="Proteomes" id="UP001530400"/>
    </source>
</evidence>
<evidence type="ECO:0000313" key="2">
    <source>
        <dbReference type="EMBL" id="KAL3778639.1"/>
    </source>
</evidence>
<dbReference type="EMBL" id="JALLPJ020000976">
    <property type="protein sequence ID" value="KAL3778639.1"/>
    <property type="molecule type" value="Genomic_DNA"/>
</dbReference>
<accession>A0ABD3NSC7</accession>
<dbReference type="Gene3D" id="3.30.420.10">
    <property type="entry name" value="Ribonuclease H-like superfamily/Ribonuclease H"/>
    <property type="match status" value="1"/>
</dbReference>
<comment type="caution">
    <text evidence="2">The sequence shown here is derived from an EMBL/GenBank/DDBJ whole genome shotgun (WGS) entry which is preliminary data.</text>
</comment>
<protein>
    <submittedName>
        <fullName evidence="2">Uncharacterized protein</fullName>
    </submittedName>
</protein>
<reference evidence="2 3" key="1">
    <citation type="submission" date="2024-10" db="EMBL/GenBank/DDBJ databases">
        <title>Updated reference genomes for cyclostephanoid diatoms.</title>
        <authorList>
            <person name="Roberts W.R."/>
            <person name="Alverson A.J."/>
        </authorList>
    </citation>
    <scope>NUCLEOTIDE SEQUENCE [LARGE SCALE GENOMIC DNA]</scope>
    <source>
        <strain evidence="2 3">AJA010-31</strain>
    </source>
</reference>
<dbReference type="InterPro" id="IPR036397">
    <property type="entry name" value="RNaseH_sf"/>
</dbReference>
<dbReference type="Gene3D" id="3.60.10.10">
    <property type="entry name" value="Endonuclease/exonuclease/phosphatase"/>
    <property type="match status" value="1"/>
</dbReference>
<dbReference type="InterPro" id="IPR036691">
    <property type="entry name" value="Endo/exonu/phosph_ase_sf"/>
</dbReference>
<proteinExistence type="predicted"/>
<feature type="compositionally biased region" description="Basic residues" evidence="1">
    <location>
        <begin position="2009"/>
        <end position="2024"/>
    </location>
</feature>
<feature type="region of interest" description="Disordered" evidence="1">
    <location>
        <begin position="899"/>
        <end position="920"/>
    </location>
</feature>